<evidence type="ECO:0008006" key="10">
    <source>
        <dbReference type="Google" id="ProtNLM"/>
    </source>
</evidence>
<dbReference type="GO" id="GO:0055078">
    <property type="term" value="P:sodium ion homeostasis"/>
    <property type="evidence" value="ECO:0007669"/>
    <property type="project" value="TreeGrafter"/>
</dbReference>
<dbReference type="GO" id="GO:0016324">
    <property type="term" value="C:apical plasma membrane"/>
    <property type="evidence" value="ECO:0007669"/>
    <property type="project" value="TreeGrafter"/>
</dbReference>
<evidence type="ECO:0000313" key="8">
    <source>
        <dbReference type="EMBL" id="PIO24160.1"/>
    </source>
</evidence>
<dbReference type="GO" id="GO:0055075">
    <property type="term" value="P:potassium ion homeostasis"/>
    <property type="evidence" value="ECO:0007669"/>
    <property type="project" value="TreeGrafter"/>
</dbReference>
<dbReference type="Pfam" id="PF00324">
    <property type="entry name" value="AA_permease"/>
    <property type="match status" value="1"/>
</dbReference>
<evidence type="ECO:0000256" key="1">
    <source>
        <dbReference type="ARBA" id="ARBA00004141"/>
    </source>
</evidence>
<dbReference type="GO" id="GO:0006884">
    <property type="term" value="P:cell volume homeostasis"/>
    <property type="evidence" value="ECO:0007669"/>
    <property type="project" value="TreeGrafter"/>
</dbReference>
<evidence type="ECO:0000259" key="7">
    <source>
        <dbReference type="Pfam" id="PF03522"/>
    </source>
</evidence>
<gene>
    <name evidence="8" type="ORF">AB205_0068160</name>
</gene>
<dbReference type="EMBL" id="KV958169">
    <property type="protein sequence ID" value="PIO24160.1"/>
    <property type="molecule type" value="Genomic_DNA"/>
</dbReference>
<dbReference type="PANTHER" id="PTHR11827">
    <property type="entry name" value="SOLUTE CARRIER FAMILY 12, CATION COTRANSPORTERS"/>
    <property type="match status" value="1"/>
</dbReference>
<feature type="domain" description="SLC12A transporter C-terminal" evidence="7">
    <location>
        <begin position="248"/>
        <end position="292"/>
    </location>
</feature>
<feature type="non-terminal residue" evidence="8">
    <location>
        <position position="1"/>
    </location>
</feature>
<keyword evidence="9" id="KW-1185">Reference proteome</keyword>
<reference evidence="9" key="1">
    <citation type="journal article" date="2017" name="Nat. Commun.">
        <title>The North American bullfrog draft genome provides insight into hormonal regulation of long noncoding RNA.</title>
        <authorList>
            <person name="Hammond S.A."/>
            <person name="Warren R.L."/>
            <person name="Vandervalk B.P."/>
            <person name="Kucuk E."/>
            <person name="Khan H."/>
            <person name="Gibb E.A."/>
            <person name="Pandoh P."/>
            <person name="Kirk H."/>
            <person name="Zhao Y."/>
            <person name="Jones M."/>
            <person name="Mungall A.J."/>
            <person name="Coope R."/>
            <person name="Pleasance S."/>
            <person name="Moore R.A."/>
            <person name="Holt R.A."/>
            <person name="Round J.M."/>
            <person name="Ohora S."/>
            <person name="Walle B.V."/>
            <person name="Veldhoen N."/>
            <person name="Helbing C.C."/>
            <person name="Birol I."/>
        </authorList>
    </citation>
    <scope>NUCLEOTIDE SEQUENCE [LARGE SCALE GENOMIC DNA]</scope>
</reference>
<dbReference type="InterPro" id="IPR004842">
    <property type="entry name" value="SLC12A_fam"/>
</dbReference>
<evidence type="ECO:0000256" key="4">
    <source>
        <dbReference type="ARBA" id="ARBA00023136"/>
    </source>
</evidence>
<evidence type="ECO:0000256" key="3">
    <source>
        <dbReference type="ARBA" id="ARBA00022989"/>
    </source>
</evidence>
<dbReference type="InterPro" id="IPR018491">
    <property type="entry name" value="SLC12_C"/>
</dbReference>
<proteinExistence type="predicted"/>
<keyword evidence="4 5" id="KW-0472">Membrane</keyword>
<protein>
    <recommendedName>
        <fullName evidence="10">SLC12A transporter C-terminal domain-containing protein</fullName>
    </recommendedName>
</protein>
<feature type="domain" description="SLC12A transporter C-terminal" evidence="7">
    <location>
        <begin position="98"/>
        <end position="242"/>
    </location>
</feature>
<evidence type="ECO:0000256" key="2">
    <source>
        <dbReference type="ARBA" id="ARBA00022692"/>
    </source>
</evidence>
<accession>A0A2G9R8G6</accession>
<dbReference type="GO" id="GO:0008511">
    <property type="term" value="F:sodium:potassium:chloride symporter activity"/>
    <property type="evidence" value="ECO:0007669"/>
    <property type="project" value="TreeGrafter"/>
</dbReference>
<dbReference type="GO" id="GO:1990573">
    <property type="term" value="P:potassium ion import across plasma membrane"/>
    <property type="evidence" value="ECO:0007669"/>
    <property type="project" value="TreeGrafter"/>
</dbReference>
<dbReference type="Proteomes" id="UP000228934">
    <property type="component" value="Unassembled WGS sequence"/>
</dbReference>
<sequence>WRPSFKYYSKWASLFGAVVSVVIMFLLAWESALIAIGIVIFLLAYVLYKKPAANWGSSVQAGSYNMALSYCVGLNQVEDHIKNFRPQCLVLTGPPNFRPALVDFVGTFTKKQSLMMCGNIIIGPRKQKLQELNPEGHIKWLNKRKIRAFYTGLIADDLRSGAQMLVQATGLGQMKPNVLFLGYKKNWHTSHPSNVESYVAILHDALDFNYGLCLLRMKDGLNMSRVMQAHINPVFQQMEEPKLKEAENGSGCMTQETLDPEAVTAEQQASTIFQLNQGKKTIDVYWLFDDGG</sequence>
<keyword evidence="3 5" id="KW-1133">Transmembrane helix</keyword>
<dbReference type="OrthoDB" id="2020542at2759"/>
<name>A0A2G9R8G6_AQUCT</name>
<evidence type="ECO:0000259" key="6">
    <source>
        <dbReference type="Pfam" id="PF00324"/>
    </source>
</evidence>
<comment type="subcellular location">
    <subcellularLocation>
        <location evidence="1">Membrane</location>
        <topology evidence="1">Multi-pass membrane protein</topology>
    </subcellularLocation>
</comment>
<dbReference type="Pfam" id="PF03522">
    <property type="entry name" value="SLC12"/>
    <property type="match status" value="2"/>
</dbReference>
<feature type="transmembrane region" description="Helical" evidence="5">
    <location>
        <begin position="7"/>
        <end position="26"/>
    </location>
</feature>
<keyword evidence="2 5" id="KW-0812">Transmembrane</keyword>
<dbReference type="PANTHER" id="PTHR11827:SF9">
    <property type="entry name" value="SOLUTE CARRIER FAMILY 12 MEMBER 3"/>
    <property type="match status" value="1"/>
</dbReference>
<evidence type="ECO:0000313" key="9">
    <source>
        <dbReference type="Proteomes" id="UP000228934"/>
    </source>
</evidence>
<evidence type="ECO:0000256" key="5">
    <source>
        <dbReference type="SAM" id="Phobius"/>
    </source>
</evidence>
<feature type="domain" description="Amino acid permease/ SLC12A" evidence="6">
    <location>
        <begin position="1"/>
        <end position="89"/>
    </location>
</feature>
<dbReference type="InterPro" id="IPR004841">
    <property type="entry name" value="AA-permease/SLC12A_dom"/>
</dbReference>
<organism evidence="8 9">
    <name type="scientific">Aquarana catesbeiana</name>
    <name type="common">American bullfrog</name>
    <name type="synonym">Rana catesbeiana</name>
    <dbReference type="NCBI Taxonomy" id="8400"/>
    <lineage>
        <taxon>Eukaryota</taxon>
        <taxon>Metazoa</taxon>
        <taxon>Chordata</taxon>
        <taxon>Craniata</taxon>
        <taxon>Vertebrata</taxon>
        <taxon>Euteleostomi</taxon>
        <taxon>Amphibia</taxon>
        <taxon>Batrachia</taxon>
        <taxon>Anura</taxon>
        <taxon>Neobatrachia</taxon>
        <taxon>Ranoidea</taxon>
        <taxon>Ranidae</taxon>
        <taxon>Aquarana</taxon>
    </lineage>
</organism>
<dbReference type="GO" id="GO:0055064">
    <property type="term" value="P:chloride ion homeostasis"/>
    <property type="evidence" value="ECO:0007669"/>
    <property type="project" value="TreeGrafter"/>
</dbReference>
<dbReference type="AlphaFoldDB" id="A0A2G9R8G6"/>